<evidence type="ECO:0000313" key="2">
    <source>
        <dbReference type="EMBL" id="KAJ8910220.1"/>
    </source>
</evidence>
<feature type="region of interest" description="Disordered" evidence="1">
    <location>
        <begin position="195"/>
        <end position="223"/>
    </location>
</feature>
<organism evidence="2 3">
    <name type="scientific">Exocentrus adspersus</name>
    <dbReference type="NCBI Taxonomy" id="1586481"/>
    <lineage>
        <taxon>Eukaryota</taxon>
        <taxon>Metazoa</taxon>
        <taxon>Ecdysozoa</taxon>
        <taxon>Arthropoda</taxon>
        <taxon>Hexapoda</taxon>
        <taxon>Insecta</taxon>
        <taxon>Pterygota</taxon>
        <taxon>Neoptera</taxon>
        <taxon>Endopterygota</taxon>
        <taxon>Coleoptera</taxon>
        <taxon>Polyphaga</taxon>
        <taxon>Cucujiformia</taxon>
        <taxon>Chrysomeloidea</taxon>
        <taxon>Cerambycidae</taxon>
        <taxon>Lamiinae</taxon>
        <taxon>Acanthocinini</taxon>
        <taxon>Exocentrus</taxon>
    </lineage>
</organism>
<proteinExistence type="predicted"/>
<gene>
    <name evidence="2" type="ORF">NQ315_015912</name>
</gene>
<evidence type="ECO:0000256" key="1">
    <source>
        <dbReference type="SAM" id="MobiDB-lite"/>
    </source>
</evidence>
<evidence type="ECO:0000313" key="3">
    <source>
        <dbReference type="Proteomes" id="UP001159042"/>
    </source>
</evidence>
<reference evidence="2 3" key="1">
    <citation type="journal article" date="2023" name="Insect Mol. Biol.">
        <title>Genome sequencing provides insights into the evolution of gene families encoding plant cell wall-degrading enzymes in longhorned beetles.</title>
        <authorList>
            <person name="Shin N.R."/>
            <person name="Okamura Y."/>
            <person name="Kirsch R."/>
            <person name="Pauchet Y."/>
        </authorList>
    </citation>
    <scope>NUCLEOTIDE SEQUENCE [LARGE SCALE GENOMIC DNA]</scope>
    <source>
        <strain evidence="2">EAD_L_NR</strain>
    </source>
</reference>
<dbReference type="Proteomes" id="UP001159042">
    <property type="component" value="Unassembled WGS sequence"/>
</dbReference>
<evidence type="ECO:0008006" key="4">
    <source>
        <dbReference type="Google" id="ProtNLM"/>
    </source>
</evidence>
<sequence length="223" mass="25242">MIKHSVSFNNSNGLNVGNYNHLSIAKEIFNLKLEHVLNNKKGKNRISIEFKNYNAANNFISNQSLITKGYEMLVPANNVSSKGIIRYVDKIITEEELLNYTECKNANIKITEVRRLKRKINDNNIKYIPTGTVCFTFSGKTLPKENLVPKAGHTIHSPPLFKSTEFPPLPTNETDIIPVNQRRYNLFSLGNPPGPLRYSTAAQKTPTKKRKVSSPIPYNKKPT</sequence>
<name>A0AAV8V8D3_9CUCU</name>
<comment type="caution">
    <text evidence="2">The sequence shown here is derived from an EMBL/GenBank/DDBJ whole genome shotgun (WGS) entry which is preliminary data.</text>
</comment>
<dbReference type="AlphaFoldDB" id="A0AAV8V8D3"/>
<protein>
    <recommendedName>
        <fullName evidence="4">GIY-YIG homing endonuclease</fullName>
    </recommendedName>
</protein>
<accession>A0AAV8V8D3</accession>
<dbReference type="EMBL" id="JANEYG010000332">
    <property type="protein sequence ID" value="KAJ8910220.1"/>
    <property type="molecule type" value="Genomic_DNA"/>
</dbReference>
<keyword evidence="3" id="KW-1185">Reference proteome</keyword>